<dbReference type="Proteomes" id="UP000198577">
    <property type="component" value="Unassembled WGS sequence"/>
</dbReference>
<gene>
    <name evidence="2" type="ORF">SAMN05444406_14512</name>
</gene>
<dbReference type="OrthoDB" id="1719060at2"/>
<name>A0A1I5YG41_9FIRM</name>
<dbReference type="Pfam" id="PF16962">
    <property type="entry name" value="ABC_export"/>
    <property type="match status" value="1"/>
</dbReference>
<keyword evidence="1" id="KW-1133">Transmembrane helix</keyword>
<feature type="transmembrane region" description="Helical" evidence="1">
    <location>
        <begin position="82"/>
        <end position="106"/>
    </location>
</feature>
<evidence type="ECO:0000313" key="3">
    <source>
        <dbReference type="Proteomes" id="UP000198577"/>
    </source>
</evidence>
<dbReference type="EMBL" id="FOXR01000045">
    <property type="protein sequence ID" value="SFQ43211.1"/>
    <property type="molecule type" value="Genomic_DNA"/>
</dbReference>
<dbReference type="AlphaFoldDB" id="A0A1I5YG41"/>
<sequence length="114" mass="12183">MIVPLSIFIKPGMLNIIASILFIMGVATLQNYSSLLLQLVLPSKTDLMSIMPVVKWLGFIVILLPAGAVAVPLGMATDSMGIGVLAAAVMMFLESAAFLAFANLAFDRLELRDN</sequence>
<keyword evidence="1" id="KW-0812">Transmembrane</keyword>
<dbReference type="RefSeq" id="WP_025747042.1">
    <property type="nucleotide sequence ID" value="NZ_FOXR01000045.1"/>
</dbReference>
<proteinExistence type="predicted"/>
<dbReference type="InterPro" id="IPR031584">
    <property type="entry name" value="Put_ABC_export"/>
</dbReference>
<accession>A0A1I5YG41</accession>
<dbReference type="STRING" id="937334.SAMN05444406_14512"/>
<evidence type="ECO:0000313" key="2">
    <source>
        <dbReference type="EMBL" id="SFQ43211.1"/>
    </source>
</evidence>
<keyword evidence="1" id="KW-0472">Membrane</keyword>
<feature type="transmembrane region" description="Helical" evidence="1">
    <location>
        <begin position="12"/>
        <end position="33"/>
    </location>
</feature>
<reference evidence="2 3" key="1">
    <citation type="submission" date="2016-10" db="EMBL/GenBank/DDBJ databases">
        <authorList>
            <person name="de Groot N.N."/>
        </authorList>
    </citation>
    <scope>NUCLEOTIDE SEQUENCE [LARGE SCALE GENOMIC DNA]</scope>
    <source>
        <strain evidence="2 3">DSM 20678</strain>
    </source>
</reference>
<evidence type="ECO:0000256" key="1">
    <source>
        <dbReference type="SAM" id="Phobius"/>
    </source>
</evidence>
<organism evidence="2 3">
    <name type="scientific">Caldicoprobacter faecalis</name>
    <dbReference type="NCBI Taxonomy" id="937334"/>
    <lineage>
        <taxon>Bacteria</taxon>
        <taxon>Bacillati</taxon>
        <taxon>Bacillota</taxon>
        <taxon>Clostridia</taxon>
        <taxon>Caldicoprobacterales</taxon>
        <taxon>Caldicoprobacteraceae</taxon>
        <taxon>Caldicoprobacter</taxon>
    </lineage>
</organism>
<keyword evidence="3" id="KW-1185">Reference proteome</keyword>
<feature type="transmembrane region" description="Helical" evidence="1">
    <location>
        <begin position="53"/>
        <end position="75"/>
    </location>
</feature>
<protein>
    <submittedName>
        <fullName evidence="2">Putative ABC exporter</fullName>
    </submittedName>
</protein>